<organism evidence="1 2">
    <name type="scientific">Halorubrum tropicale</name>
    <dbReference type="NCBI Taxonomy" id="1765655"/>
    <lineage>
        <taxon>Archaea</taxon>
        <taxon>Methanobacteriati</taxon>
        <taxon>Methanobacteriota</taxon>
        <taxon>Stenosarchaea group</taxon>
        <taxon>Halobacteria</taxon>
        <taxon>Halobacteriales</taxon>
        <taxon>Haloferacaceae</taxon>
        <taxon>Halorubrum</taxon>
    </lineage>
</organism>
<dbReference type="InterPro" id="IPR008719">
    <property type="entry name" value="N2O_reductase_NosL"/>
</dbReference>
<name>A0A0N0BQK5_9EURY</name>
<dbReference type="Pfam" id="PF05573">
    <property type="entry name" value="NosL"/>
    <property type="match status" value="1"/>
</dbReference>
<comment type="caution">
    <text evidence="1">The sequence shown here is derived from an EMBL/GenBank/DDBJ whole genome shotgun (WGS) entry which is preliminary data.</text>
</comment>
<dbReference type="InterPro" id="IPR006311">
    <property type="entry name" value="TAT_signal"/>
</dbReference>
<dbReference type="STRING" id="1765655.AMR74_13610"/>
<dbReference type="Proteomes" id="UP000037747">
    <property type="component" value="Unassembled WGS sequence"/>
</dbReference>
<reference evidence="1 2" key="1">
    <citation type="submission" date="2015-08" db="EMBL/GenBank/DDBJ databases">
        <title>Genomes of Isolates from Cabo Rojo, PR.</title>
        <authorList>
            <person name="Sanchez-Nieves R.L."/>
            <person name="Montalvo-Rodriguez R."/>
        </authorList>
    </citation>
    <scope>NUCLEOTIDE SEQUENCE [LARGE SCALE GENOMIC DNA]</scope>
    <source>
        <strain evidence="1 2">5</strain>
    </source>
</reference>
<evidence type="ECO:0000313" key="2">
    <source>
        <dbReference type="Proteomes" id="UP000037747"/>
    </source>
</evidence>
<proteinExistence type="predicted"/>
<dbReference type="OrthoDB" id="162738at2157"/>
<dbReference type="PATRIC" id="fig|1705389.3.peg.1877"/>
<dbReference type="PANTHER" id="PTHR41247">
    <property type="entry name" value="HTH-TYPE TRANSCRIPTIONAL REPRESSOR YCNK"/>
    <property type="match status" value="1"/>
</dbReference>
<accession>A0A0N0BQK5</accession>
<dbReference type="Gene3D" id="3.30.70.2050">
    <property type="match status" value="1"/>
</dbReference>
<sequence length="197" mass="20596">MTKRDPSTPTPASSKSVPRRRVLAGIAAAGIGSVAGCAGGGSNSIAPVSIDDDQACDQCGMIVADHPGTVGQVHFEDDEPEGGRPAQFCSATCTYTYRFDAEDSGRTPLATFLTDYSAVDQEVFEEGSDTMFSSHVDSEAFAREPSLTVVARSEVIGAMGPDLIPFSEEGDVESFVAEYGGEAMPATEVDRATLEAL</sequence>
<dbReference type="PANTHER" id="PTHR41247:SF1">
    <property type="entry name" value="HTH-TYPE TRANSCRIPTIONAL REPRESSOR YCNK"/>
    <property type="match status" value="1"/>
</dbReference>
<evidence type="ECO:0000313" key="1">
    <source>
        <dbReference type="EMBL" id="KOX95544.1"/>
    </source>
</evidence>
<dbReference type="RefSeq" id="WP_053772602.1">
    <property type="nucleotide sequence ID" value="NZ_LIST01000006.1"/>
</dbReference>
<dbReference type="EMBL" id="LIST01000006">
    <property type="protein sequence ID" value="KOX95544.1"/>
    <property type="molecule type" value="Genomic_DNA"/>
</dbReference>
<keyword evidence="2" id="KW-1185">Reference proteome</keyword>
<dbReference type="PROSITE" id="PS51318">
    <property type="entry name" value="TAT"/>
    <property type="match status" value="1"/>
</dbReference>
<protein>
    <submittedName>
        <fullName evidence="1">NosL</fullName>
    </submittedName>
</protein>
<dbReference type="SUPFAM" id="SSF160387">
    <property type="entry name" value="NosL/MerB-like"/>
    <property type="match status" value="1"/>
</dbReference>
<gene>
    <name evidence="1" type="ORF">AMR74_13610</name>
</gene>
<dbReference type="AlphaFoldDB" id="A0A0N0BQK5"/>